<dbReference type="PRINTS" id="PR00455">
    <property type="entry name" value="HTHTETR"/>
</dbReference>
<evidence type="ECO:0000256" key="2">
    <source>
        <dbReference type="ARBA" id="ARBA00023125"/>
    </source>
</evidence>
<dbReference type="InterPro" id="IPR009057">
    <property type="entry name" value="Homeodomain-like_sf"/>
</dbReference>
<keyword evidence="7" id="KW-1185">Reference proteome</keyword>
<evidence type="ECO:0000259" key="5">
    <source>
        <dbReference type="PROSITE" id="PS50977"/>
    </source>
</evidence>
<dbReference type="EMBL" id="JAMKBJ010000015">
    <property type="protein sequence ID" value="MCZ8538329.1"/>
    <property type="molecule type" value="Genomic_DNA"/>
</dbReference>
<reference evidence="6" key="1">
    <citation type="submission" date="2022-05" db="EMBL/GenBank/DDBJ databases">
        <authorList>
            <person name="Colautti A."/>
            <person name="Iacumin L."/>
        </authorList>
    </citation>
    <scope>NUCLEOTIDE SEQUENCE</scope>
    <source>
        <strain evidence="6">SK 55</strain>
    </source>
</reference>
<keyword evidence="2 4" id="KW-0238">DNA-binding</keyword>
<dbReference type="PANTHER" id="PTHR47506:SF1">
    <property type="entry name" value="HTH-TYPE TRANSCRIPTIONAL REGULATOR YJDC"/>
    <property type="match status" value="1"/>
</dbReference>
<evidence type="ECO:0000313" key="7">
    <source>
        <dbReference type="Proteomes" id="UP001152173"/>
    </source>
</evidence>
<proteinExistence type="predicted"/>
<name>A0A9X3LKP1_9BACL</name>
<feature type="domain" description="HTH tetR-type" evidence="5">
    <location>
        <begin position="1"/>
        <end position="60"/>
    </location>
</feature>
<dbReference type="SUPFAM" id="SSF48498">
    <property type="entry name" value="Tetracyclin repressor-like, C-terminal domain"/>
    <property type="match status" value="1"/>
</dbReference>
<dbReference type="InterPro" id="IPR001647">
    <property type="entry name" value="HTH_TetR"/>
</dbReference>
<dbReference type="GO" id="GO:0003677">
    <property type="term" value="F:DNA binding"/>
    <property type="evidence" value="ECO:0007669"/>
    <property type="project" value="UniProtKB-UniRule"/>
</dbReference>
<evidence type="ECO:0000256" key="1">
    <source>
        <dbReference type="ARBA" id="ARBA00023015"/>
    </source>
</evidence>
<gene>
    <name evidence="6" type="ORF">M9R32_14125</name>
</gene>
<evidence type="ECO:0000256" key="3">
    <source>
        <dbReference type="ARBA" id="ARBA00023163"/>
    </source>
</evidence>
<dbReference type="RefSeq" id="WP_269927402.1">
    <property type="nucleotide sequence ID" value="NZ_JAMKBJ010000015.1"/>
</dbReference>
<sequence>MTAEQIKEIALKYFAQNGYEGTSLANIANDVGIKKQSIYTHFKSKDELFLLLCNETYENELEFVLDFIEKKQDSHIKEFLYDFLIESKVRYEKHDSARFWLRTAFYPPSHLNSQVMQKVYEYLDKLEDYLLPIIDEAIKKGEISSAIEKERVTAAFLGVLDGIFVEMLYGGPIRLEKRLDASWYLFWLGLSIK</sequence>
<dbReference type="PANTHER" id="PTHR47506">
    <property type="entry name" value="TRANSCRIPTIONAL REGULATORY PROTEIN"/>
    <property type="match status" value="1"/>
</dbReference>
<dbReference type="InterPro" id="IPR036271">
    <property type="entry name" value="Tet_transcr_reg_TetR-rel_C_sf"/>
</dbReference>
<dbReference type="Proteomes" id="UP001152173">
    <property type="component" value="Unassembled WGS sequence"/>
</dbReference>
<dbReference type="SUPFAM" id="SSF46689">
    <property type="entry name" value="Homeodomain-like"/>
    <property type="match status" value="1"/>
</dbReference>
<evidence type="ECO:0000313" key="6">
    <source>
        <dbReference type="EMBL" id="MCZ8538329.1"/>
    </source>
</evidence>
<dbReference type="Pfam" id="PF00440">
    <property type="entry name" value="TetR_N"/>
    <property type="match status" value="1"/>
</dbReference>
<keyword evidence="3" id="KW-0804">Transcription</keyword>
<dbReference type="AlphaFoldDB" id="A0A9X3LKP1"/>
<comment type="caution">
    <text evidence="6">The sequence shown here is derived from an EMBL/GenBank/DDBJ whole genome shotgun (WGS) entry which is preliminary data.</text>
</comment>
<dbReference type="Gene3D" id="1.10.10.60">
    <property type="entry name" value="Homeodomain-like"/>
    <property type="match status" value="1"/>
</dbReference>
<feature type="DNA-binding region" description="H-T-H motif" evidence="4">
    <location>
        <begin position="23"/>
        <end position="42"/>
    </location>
</feature>
<organism evidence="6 7">
    <name type="scientific">Paenisporosarcina quisquiliarum</name>
    <dbReference type="NCBI Taxonomy" id="365346"/>
    <lineage>
        <taxon>Bacteria</taxon>
        <taxon>Bacillati</taxon>
        <taxon>Bacillota</taxon>
        <taxon>Bacilli</taxon>
        <taxon>Bacillales</taxon>
        <taxon>Caryophanaceae</taxon>
        <taxon>Paenisporosarcina</taxon>
    </lineage>
</organism>
<keyword evidence="1" id="KW-0805">Transcription regulation</keyword>
<dbReference type="Gene3D" id="1.10.357.10">
    <property type="entry name" value="Tetracycline Repressor, domain 2"/>
    <property type="match status" value="1"/>
</dbReference>
<dbReference type="PROSITE" id="PS50977">
    <property type="entry name" value="HTH_TETR_2"/>
    <property type="match status" value="1"/>
</dbReference>
<evidence type="ECO:0000256" key="4">
    <source>
        <dbReference type="PROSITE-ProRule" id="PRU00335"/>
    </source>
</evidence>
<accession>A0A9X3LKP1</accession>
<protein>
    <submittedName>
        <fullName evidence="6">TetR/AcrR family transcriptional regulator</fullName>
    </submittedName>
</protein>